<dbReference type="Gene3D" id="1.10.530.10">
    <property type="match status" value="1"/>
</dbReference>
<evidence type="ECO:0000259" key="19">
    <source>
        <dbReference type="PROSITE" id="PS50011"/>
    </source>
</evidence>
<evidence type="ECO:0000256" key="15">
    <source>
        <dbReference type="ARBA" id="ARBA00023326"/>
    </source>
</evidence>
<dbReference type="InterPro" id="IPR001245">
    <property type="entry name" value="Ser-Thr/Tyr_kinase_cat_dom"/>
</dbReference>
<dbReference type="GO" id="GO:0006032">
    <property type="term" value="P:chitin catabolic process"/>
    <property type="evidence" value="ECO:0007669"/>
    <property type="project" value="InterPro"/>
</dbReference>
<feature type="region of interest" description="Disordered" evidence="18">
    <location>
        <begin position="29"/>
        <end position="51"/>
    </location>
</feature>
<keyword evidence="12" id="KW-0119">Carbohydrate metabolism</keyword>
<dbReference type="InterPro" id="IPR045845">
    <property type="entry name" value="BSK"/>
</dbReference>
<dbReference type="InterPro" id="IPR011990">
    <property type="entry name" value="TPR-like_helical_dom_sf"/>
</dbReference>
<dbReference type="AlphaFoldDB" id="A0AAV8Q9D9"/>
<organism evidence="20 21">
    <name type="scientific">Ensete ventricosum</name>
    <name type="common">Abyssinian banana</name>
    <name type="synonym">Musa ensete</name>
    <dbReference type="NCBI Taxonomy" id="4639"/>
    <lineage>
        <taxon>Eukaryota</taxon>
        <taxon>Viridiplantae</taxon>
        <taxon>Streptophyta</taxon>
        <taxon>Embryophyta</taxon>
        <taxon>Tracheophyta</taxon>
        <taxon>Spermatophyta</taxon>
        <taxon>Magnoliopsida</taxon>
        <taxon>Liliopsida</taxon>
        <taxon>Zingiberales</taxon>
        <taxon>Musaceae</taxon>
        <taxon>Ensete</taxon>
    </lineage>
</organism>
<evidence type="ECO:0000256" key="8">
    <source>
        <dbReference type="ARBA" id="ARBA00022777"/>
    </source>
</evidence>
<evidence type="ECO:0000313" key="20">
    <source>
        <dbReference type="EMBL" id="KAJ8504652.1"/>
    </source>
</evidence>
<name>A0AAV8Q9D9_ENSVE</name>
<evidence type="ECO:0000256" key="10">
    <source>
        <dbReference type="ARBA" id="ARBA00022840"/>
    </source>
</evidence>
<dbReference type="Gene3D" id="1.25.40.10">
    <property type="entry name" value="Tetratricopeptide repeat domain"/>
    <property type="match status" value="1"/>
</dbReference>
<evidence type="ECO:0000256" key="11">
    <source>
        <dbReference type="ARBA" id="ARBA00023136"/>
    </source>
</evidence>
<evidence type="ECO:0000256" key="2">
    <source>
        <dbReference type="ARBA" id="ARBA00004193"/>
    </source>
</evidence>
<dbReference type="GO" id="GO:0009742">
    <property type="term" value="P:brassinosteroid mediated signaling pathway"/>
    <property type="evidence" value="ECO:0007669"/>
    <property type="project" value="InterPro"/>
</dbReference>
<dbReference type="InterPro" id="IPR000719">
    <property type="entry name" value="Prot_kinase_dom"/>
</dbReference>
<evidence type="ECO:0000256" key="12">
    <source>
        <dbReference type="ARBA" id="ARBA00023277"/>
    </source>
</evidence>
<dbReference type="Gene3D" id="1.10.510.10">
    <property type="entry name" value="Transferase(Phosphotransferase) domain 1"/>
    <property type="match status" value="1"/>
</dbReference>
<comment type="catalytic activity">
    <reaction evidence="16">
        <text>L-threonyl-[protein] + ATP = O-phospho-L-threonyl-[protein] + ADP + H(+)</text>
        <dbReference type="Rhea" id="RHEA:46608"/>
        <dbReference type="Rhea" id="RHEA-COMP:11060"/>
        <dbReference type="Rhea" id="RHEA-COMP:11605"/>
        <dbReference type="ChEBI" id="CHEBI:15378"/>
        <dbReference type="ChEBI" id="CHEBI:30013"/>
        <dbReference type="ChEBI" id="CHEBI:30616"/>
        <dbReference type="ChEBI" id="CHEBI:61977"/>
        <dbReference type="ChEBI" id="CHEBI:456216"/>
        <dbReference type="EC" id="2.7.11.1"/>
    </reaction>
</comment>
<keyword evidence="15" id="KW-0624">Polysaccharide degradation</keyword>
<dbReference type="FunFam" id="1.25.40.10:FF:000016">
    <property type="entry name" value="probable serine/threonine-protein kinase At4g35230"/>
    <property type="match status" value="1"/>
</dbReference>
<dbReference type="GO" id="GO:0016998">
    <property type="term" value="P:cell wall macromolecule catabolic process"/>
    <property type="evidence" value="ECO:0007669"/>
    <property type="project" value="InterPro"/>
</dbReference>
<evidence type="ECO:0000256" key="18">
    <source>
        <dbReference type="SAM" id="MobiDB-lite"/>
    </source>
</evidence>
<dbReference type="SUPFAM" id="SSF56112">
    <property type="entry name" value="Protein kinase-like (PK-like)"/>
    <property type="match status" value="1"/>
</dbReference>
<evidence type="ECO:0000256" key="14">
    <source>
        <dbReference type="ARBA" id="ARBA00023295"/>
    </source>
</evidence>
<dbReference type="FunFam" id="3.30.200.20:FF:000154">
    <property type="entry name" value="probable serine/threonine-protein kinase At4g35230"/>
    <property type="match status" value="1"/>
</dbReference>
<dbReference type="GO" id="GO:0005524">
    <property type="term" value="F:ATP binding"/>
    <property type="evidence" value="ECO:0007669"/>
    <property type="project" value="UniProtKB-KW"/>
</dbReference>
<keyword evidence="4" id="KW-0723">Serine/threonine-protein kinase</keyword>
<comment type="caution">
    <text evidence="20">The sequence shown here is derived from an EMBL/GenBank/DDBJ whole genome shotgun (WGS) entry which is preliminary data.</text>
</comment>
<feature type="domain" description="Protein kinase" evidence="19">
    <location>
        <begin position="43"/>
        <end position="333"/>
    </location>
</feature>
<dbReference type="EMBL" id="JAQQAF010000002">
    <property type="protein sequence ID" value="KAJ8504652.1"/>
    <property type="molecule type" value="Genomic_DNA"/>
</dbReference>
<gene>
    <name evidence="20" type="ORF">OPV22_005538</name>
</gene>
<keyword evidence="11" id="KW-0472">Membrane</keyword>
<keyword evidence="7" id="KW-0547">Nucleotide-binding</keyword>
<keyword evidence="14" id="KW-0326">Glycosidase</keyword>
<accession>A0AAV8Q9D9</accession>
<dbReference type="Proteomes" id="UP001222027">
    <property type="component" value="Unassembled WGS sequence"/>
</dbReference>
<dbReference type="SUPFAM" id="SSF48452">
    <property type="entry name" value="TPR-like"/>
    <property type="match status" value="1"/>
</dbReference>
<dbReference type="Gene3D" id="3.30.20.10">
    <property type="entry name" value="Endochitinase, domain 2"/>
    <property type="match status" value="1"/>
</dbReference>
<dbReference type="PROSITE" id="PS50011">
    <property type="entry name" value="PROTEIN_KINASE_DOM"/>
    <property type="match status" value="1"/>
</dbReference>
<dbReference type="GO" id="GO:0000272">
    <property type="term" value="P:polysaccharide catabolic process"/>
    <property type="evidence" value="ECO:0007669"/>
    <property type="project" value="UniProtKB-KW"/>
</dbReference>
<dbReference type="Gene3D" id="3.30.200.20">
    <property type="entry name" value="Phosphorylase Kinase, domain 1"/>
    <property type="match status" value="1"/>
</dbReference>
<keyword evidence="8" id="KW-0418">Kinase</keyword>
<evidence type="ECO:0000256" key="5">
    <source>
        <dbReference type="ARBA" id="ARBA00022679"/>
    </source>
</evidence>
<dbReference type="SUPFAM" id="SSF53955">
    <property type="entry name" value="Lysozyme-like"/>
    <property type="match status" value="1"/>
</dbReference>
<dbReference type="FunFam" id="1.10.510.10:FF:000069">
    <property type="entry name" value="probable serine/threonine-protein kinase At5g41260"/>
    <property type="match status" value="1"/>
</dbReference>
<dbReference type="Pfam" id="PF00182">
    <property type="entry name" value="Glyco_hydro_19"/>
    <property type="match status" value="1"/>
</dbReference>
<keyword evidence="5" id="KW-0808">Transferase</keyword>
<comment type="subcellular location">
    <subcellularLocation>
        <location evidence="2">Cell membrane</location>
        <topology evidence="2">Lipid-anchor</topology>
    </subcellularLocation>
</comment>
<dbReference type="GO" id="GO:0008843">
    <property type="term" value="F:endochitinase activity"/>
    <property type="evidence" value="ECO:0007669"/>
    <property type="project" value="UniProtKB-EC"/>
</dbReference>
<comment type="catalytic activity">
    <reaction evidence="17">
        <text>L-seryl-[protein] + ATP = O-phospho-L-seryl-[protein] + ADP + H(+)</text>
        <dbReference type="Rhea" id="RHEA:17989"/>
        <dbReference type="Rhea" id="RHEA-COMP:9863"/>
        <dbReference type="Rhea" id="RHEA-COMP:11604"/>
        <dbReference type="ChEBI" id="CHEBI:15378"/>
        <dbReference type="ChEBI" id="CHEBI:29999"/>
        <dbReference type="ChEBI" id="CHEBI:30616"/>
        <dbReference type="ChEBI" id="CHEBI:83421"/>
        <dbReference type="ChEBI" id="CHEBI:456216"/>
        <dbReference type="EC" id="2.7.11.1"/>
    </reaction>
</comment>
<evidence type="ECO:0000256" key="3">
    <source>
        <dbReference type="ARBA" id="ARBA00022475"/>
    </source>
</evidence>
<evidence type="ECO:0000256" key="4">
    <source>
        <dbReference type="ARBA" id="ARBA00022527"/>
    </source>
</evidence>
<evidence type="ECO:0000256" key="1">
    <source>
        <dbReference type="ARBA" id="ARBA00000822"/>
    </source>
</evidence>
<evidence type="ECO:0000256" key="16">
    <source>
        <dbReference type="ARBA" id="ARBA00047899"/>
    </source>
</evidence>
<keyword evidence="6" id="KW-0519">Myristate</keyword>
<proteinExistence type="predicted"/>
<evidence type="ECO:0000256" key="6">
    <source>
        <dbReference type="ARBA" id="ARBA00022707"/>
    </source>
</evidence>
<dbReference type="CDD" id="cd00325">
    <property type="entry name" value="chitinase_GH19"/>
    <property type="match status" value="1"/>
</dbReference>
<dbReference type="FunFam" id="3.30.20.10:FF:000001">
    <property type="entry name" value="Endochitinase (Chitinase)"/>
    <property type="match status" value="1"/>
</dbReference>
<evidence type="ECO:0000256" key="7">
    <source>
        <dbReference type="ARBA" id="ARBA00022741"/>
    </source>
</evidence>
<protein>
    <recommendedName>
        <fullName evidence="19">Protein kinase domain-containing protein</fullName>
    </recommendedName>
</protein>
<evidence type="ECO:0000256" key="9">
    <source>
        <dbReference type="ARBA" id="ARBA00022801"/>
    </source>
</evidence>
<dbReference type="PROSITE" id="PS00774">
    <property type="entry name" value="CHITINASE_19_2"/>
    <property type="match status" value="1"/>
</dbReference>
<dbReference type="InterPro" id="IPR011009">
    <property type="entry name" value="Kinase-like_dom_sf"/>
</dbReference>
<dbReference type="InterPro" id="IPR023346">
    <property type="entry name" value="Lysozyme-like_dom_sf"/>
</dbReference>
<comment type="catalytic activity">
    <reaction evidence="1">
        <text>Random endo-hydrolysis of N-acetyl-beta-D-glucosaminide (1-&gt;4)-beta-linkages in chitin and chitodextrins.</text>
        <dbReference type="EC" id="3.2.1.14"/>
    </reaction>
</comment>
<evidence type="ECO:0000256" key="17">
    <source>
        <dbReference type="ARBA" id="ARBA00048679"/>
    </source>
</evidence>
<evidence type="ECO:0000256" key="13">
    <source>
        <dbReference type="ARBA" id="ARBA00023288"/>
    </source>
</evidence>
<dbReference type="PANTHER" id="PTHR45863">
    <property type="entry name" value="SERINE/THREONINE-PROTEIN KINASE BSK5"/>
    <property type="match status" value="1"/>
</dbReference>
<dbReference type="InterPro" id="IPR058209">
    <property type="entry name" value="TPR_BSK1_C"/>
</dbReference>
<dbReference type="GO" id="GO:0005886">
    <property type="term" value="C:plasma membrane"/>
    <property type="evidence" value="ECO:0007669"/>
    <property type="project" value="UniProtKB-SubCell"/>
</dbReference>
<sequence>MGSCCSSLLPGDHQPATATVPAAAEQQNNHLHSNHHQQQRRSFSVGAGEGGGGGGEVPVFAEFSLAELQAATNGFSAENIVSESGDKAPNLVYKGRLQNRRWIAVKKFTRTAWPDPKQFAEEAWGVGKLRHQRLANLIGYCCEGDERLLVAEYMPNDTLAKHLFHWENQSIGWAMRLRVSFCIAEALEYCSNEGHPLYHDLNAYRVLFDQDGDPRLSCFGLMKNSRDGKSYSTNLAYTPPEYLRNGRVTPESVIFSFGTVLLDLLSGKRIPPTHALDMIRGKNILVLMDSHLEGNFSTEEATTLVDLASQCLQYEPRDRPNTKKLVATLAPLQTKSEIPSYVMLGIQKHEEAPATLQHSLSPMGEACSRMDLTAIHQILVMTHYKDDEGTNELSFQEWTQQMRDMLEARRRGDFAFRDKDFKTAIECYSQFIDVGTMVSPTVYARRSLCHLMCDHHDAALRDAMQAQCVYPDWSTAFYMQAVALAKLNMQSDAIDMLQEASMLEEKRQNGGKGNVHGLDTVSSIITKSLFEEMLKHRNDAVCPAKGFYTYEAFVKAASSFPRFGTTGQNETRKRELAAFFAQTSHETTGGWQTAPDGPSSYGYCFKEEKDPKGDFCDKSATQWPCAPGERYYGRGPIQISYNYNYGQAGQAIREDLINHPELVSTDPVISFKTAIWFWMTPQSPKPSCHEVMTGEWKPSKADEAAGRHPGFGVTTNIINGELECGKQSKSSNDRIEYFKRYCSLLGVTTGEHLGCAKQKPFA</sequence>
<keyword evidence="9" id="KW-0378">Hydrolase</keyword>
<keyword evidence="3" id="KW-1003">Cell membrane</keyword>
<dbReference type="InterPro" id="IPR000726">
    <property type="entry name" value="Glyco_hydro_19_cat"/>
</dbReference>
<evidence type="ECO:0000313" key="21">
    <source>
        <dbReference type="Proteomes" id="UP001222027"/>
    </source>
</evidence>
<dbReference type="Pfam" id="PF25575">
    <property type="entry name" value="TPR_BSK1_C"/>
    <property type="match status" value="1"/>
</dbReference>
<keyword evidence="10" id="KW-0067">ATP-binding</keyword>
<keyword evidence="21" id="KW-1185">Reference proteome</keyword>
<dbReference type="PROSITE" id="PS00773">
    <property type="entry name" value="CHITINASE_19_1"/>
    <property type="match status" value="1"/>
</dbReference>
<keyword evidence="13" id="KW-0449">Lipoprotein</keyword>
<dbReference type="GO" id="GO:0004674">
    <property type="term" value="F:protein serine/threonine kinase activity"/>
    <property type="evidence" value="ECO:0007669"/>
    <property type="project" value="UniProtKB-KW"/>
</dbReference>
<reference evidence="20 21" key="1">
    <citation type="submission" date="2022-12" db="EMBL/GenBank/DDBJ databases">
        <title>Chromosome-scale assembly of the Ensete ventricosum genome.</title>
        <authorList>
            <person name="Dussert Y."/>
            <person name="Stocks J."/>
            <person name="Wendawek A."/>
            <person name="Woldeyes F."/>
            <person name="Nichols R.A."/>
            <person name="Borrell J.S."/>
        </authorList>
    </citation>
    <scope>NUCLEOTIDE SEQUENCE [LARGE SCALE GENOMIC DNA]</scope>
    <source>
        <strain evidence="21">cv. Maze</strain>
        <tissue evidence="20">Seeds</tissue>
    </source>
</reference>
<dbReference type="PANTHER" id="PTHR45863:SF22">
    <property type="entry name" value="SERINE_THREONINE-PROTEIN KINASE BSK1"/>
    <property type="match status" value="1"/>
</dbReference>
<dbReference type="Pfam" id="PF07714">
    <property type="entry name" value="PK_Tyr_Ser-Thr"/>
    <property type="match status" value="1"/>
</dbReference>